<dbReference type="PANTHER" id="PTHR48249:SF3">
    <property type="entry name" value="MEDIATOR OF RNA POLYMERASE II TRANSCRIPTION SUBUNIT 13"/>
    <property type="match status" value="1"/>
</dbReference>
<keyword evidence="10" id="KW-1185">Reference proteome</keyword>
<evidence type="ECO:0000256" key="4">
    <source>
        <dbReference type="ARBA" id="ARBA00022491"/>
    </source>
</evidence>
<keyword evidence="5" id="KW-0805">Transcription regulation</keyword>
<dbReference type="GO" id="GO:0045944">
    <property type="term" value="P:positive regulation of transcription by RNA polymerase II"/>
    <property type="evidence" value="ECO:0007669"/>
    <property type="project" value="TreeGrafter"/>
</dbReference>
<dbReference type="AlphaFoldDB" id="A0AAV4EG23"/>
<protein>
    <recommendedName>
        <fullName evidence="3">Mediator of RNA polymerase II transcription subunit 13</fullName>
    </recommendedName>
</protein>
<keyword evidence="4" id="KW-0678">Repressor</keyword>
<sequence length="270" mass="30815">MSHPNPSGNGCSLEDCLTNLFALTDLCGIKWRRLVTDNINIEQLDDPVLVGFSRCISNDILCVWRRVQHDPGQKQPDFTCSKELWIFWYGDEPENLRQALSPELGLKEVESGTWDRDKDKDNGLTYECRTLLFKALHNLIERNLLLKNFVRLGKWYVLPYEHGSNDSVRRAHCMPFPGWAKKPCDRFVYAWLKQLASTASGLGQAMLTGFERHQWEKQRTGGLLQAGLQVLACCTPGQEADVRLKLPHLHSGPAWDRLRLAADTEHVPFS</sequence>
<dbReference type="Pfam" id="PF11597">
    <property type="entry name" value="Med13_N"/>
    <property type="match status" value="1"/>
</dbReference>
<dbReference type="GO" id="GO:0016592">
    <property type="term" value="C:mediator complex"/>
    <property type="evidence" value="ECO:0007669"/>
    <property type="project" value="TreeGrafter"/>
</dbReference>
<comment type="subcellular location">
    <subcellularLocation>
        <location evidence="1">Nucleus</location>
    </subcellularLocation>
</comment>
<reference evidence="9 10" key="1">
    <citation type="journal article" date="2021" name="Elife">
        <title>Chloroplast acquisition without the gene transfer in kleptoplastic sea slugs, Plakobranchus ocellatus.</title>
        <authorList>
            <person name="Maeda T."/>
            <person name="Takahashi S."/>
            <person name="Yoshida T."/>
            <person name="Shimamura S."/>
            <person name="Takaki Y."/>
            <person name="Nagai Y."/>
            <person name="Toyoda A."/>
            <person name="Suzuki Y."/>
            <person name="Arimoto A."/>
            <person name="Ishii H."/>
            <person name="Satoh N."/>
            <person name="Nishiyama T."/>
            <person name="Hasebe M."/>
            <person name="Maruyama T."/>
            <person name="Minagawa J."/>
            <person name="Obokata J."/>
            <person name="Shigenobu S."/>
        </authorList>
    </citation>
    <scope>NUCLEOTIDE SEQUENCE [LARGE SCALE GENOMIC DNA]</scope>
</reference>
<keyword evidence="7" id="KW-0539">Nucleus</keyword>
<evidence type="ECO:0000313" key="10">
    <source>
        <dbReference type="Proteomes" id="UP000762676"/>
    </source>
</evidence>
<proteinExistence type="inferred from homology"/>
<evidence type="ECO:0000256" key="7">
    <source>
        <dbReference type="ARBA" id="ARBA00023242"/>
    </source>
</evidence>
<dbReference type="EMBL" id="BMAT01010709">
    <property type="protein sequence ID" value="GFR59271.1"/>
    <property type="molecule type" value="Genomic_DNA"/>
</dbReference>
<organism evidence="9 10">
    <name type="scientific">Elysia marginata</name>
    <dbReference type="NCBI Taxonomy" id="1093978"/>
    <lineage>
        <taxon>Eukaryota</taxon>
        <taxon>Metazoa</taxon>
        <taxon>Spiralia</taxon>
        <taxon>Lophotrochozoa</taxon>
        <taxon>Mollusca</taxon>
        <taxon>Gastropoda</taxon>
        <taxon>Heterobranchia</taxon>
        <taxon>Euthyneura</taxon>
        <taxon>Panpulmonata</taxon>
        <taxon>Sacoglossa</taxon>
        <taxon>Placobranchoidea</taxon>
        <taxon>Plakobranchidae</taxon>
        <taxon>Elysia</taxon>
    </lineage>
</organism>
<comment type="caution">
    <text evidence="9">The sequence shown here is derived from an EMBL/GenBank/DDBJ whole genome shotgun (WGS) entry which is preliminary data.</text>
</comment>
<keyword evidence="6" id="KW-0804">Transcription</keyword>
<evidence type="ECO:0000256" key="6">
    <source>
        <dbReference type="ARBA" id="ARBA00023163"/>
    </source>
</evidence>
<evidence type="ECO:0000256" key="2">
    <source>
        <dbReference type="ARBA" id="ARBA00009354"/>
    </source>
</evidence>
<comment type="similarity">
    <text evidence="2">Belongs to the Mediator complex subunit 13 family.</text>
</comment>
<evidence type="ECO:0000256" key="3">
    <source>
        <dbReference type="ARBA" id="ARBA00019618"/>
    </source>
</evidence>
<evidence type="ECO:0000313" key="9">
    <source>
        <dbReference type="EMBL" id="GFR59271.1"/>
    </source>
</evidence>
<name>A0AAV4EG23_9GAST</name>
<gene>
    <name evidence="9" type="ORF">ElyMa_005381500</name>
</gene>
<dbReference type="InterPro" id="IPR021643">
    <property type="entry name" value="Mediator_Med13_N"/>
</dbReference>
<accession>A0AAV4EG23</accession>
<evidence type="ECO:0000259" key="8">
    <source>
        <dbReference type="Pfam" id="PF11597"/>
    </source>
</evidence>
<dbReference type="GO" id="GO:0003713">
    <property type="term" value="F:transcription coactivator activity"/>
    <property type="evidence" value="ECO:0007669"/>
    <property type="project" value="TreeGrafter"/>
</dbReference>
<evidence type="ECO:0000256" key="5">
    <source>
        <dbReference type="ARBA" id="ARBA00023015"/>
    </source>
</evidence>
<dbReference type="PANTHER" id="PTHR48249">
    <property type="entry name" value="MEDIATOR OF RNA POLYMERASE II TRANSCRIPTION SUBUNIT 13"/>
    <property type="match status" value="1"/>
</dbReference>
<dbReference type="Proteomes" id="UP000762676">
    <property type="component" value="Unassembled WGS sequence"/>
</dbReference>
<feature type="domain" description="Mediator complex subunit Med13 N-terminal" evidence="8">
    <location>
        <begin position="12"/>
        <end position="161"/>
    </location>
</feature>
<evidence type="ECO:0000256" key="1">
    <source>
        <dbReference type="ARBA" id="ARBA00004123"/>
    </source>
</evidence>
<dbReference type="InterPro" id="IPR051139">
    <property type="entry name" value="Mediator_complx_sub13"/>
</dbReference>